<keyword evidence="3" id="KW-1185">Reference proteome</keyword>
<feature type="compositionally biased region" description="Polar residues" evidence="1">
    <location>
        <begin position="172"/>
        <end position="183"/>
    </location>
</feature>
<feature type="region of interest" description="Disordered" evidence="1">
    <location>
        <begin position="496"/>
        <end position="535"/>
    </location>
</feature>
<protein>
    <submittedName>
        <fullName evidence="2">Uncharacterized protein</fullName>
    </submittedName>
</protein>
<reference evidence="2" key="1">
    <citation type="journal article" date="2020" name="Stud. Mycol.">
        <title>101 Dothideomycetes genomes: a test case for predicting lifestyles and emergence of pathogens.</title>
        <authorList>
            <person name="Haridas S."/>
            <person name="Albert R."/>
            <person name="Binder M."/>
            <person name="Bloem J."/>
            <person name="Labutti K."/>
            <person name="Salamov A."/>
            <person name="Andreopoulos B."/>
            <person name="Baker S."/>
            <person name="Barry K."/>
            <person name="Bills G."/>
            <person name="Bluhm B."/>
            <person name="Cannon C."/>
            <person name="Castanera R."/>
            <person name="Culley D."/>
            <person name="Daum C."/>
            <person name="Ezra D."/>
            <person name="Gonzalez J."/>
            <person name="Henrissat B."/>
            <person name="Kuo A."/>
            <person name="Liang C."/>
            <person name="Lipzen A."/>
            <person name="Lutzoni F."/>
            <person name="Magnuson J."/>
            <person name="Mondo S."/>
            <person name="Nolan M."/>
            <person name="Ohm R."/>
            <person name="Pangilinan J."/>
            <person name="Park H.-J."/>
            <person name="Ramirez L."/>
            <person name="Alfaro M."/>
            <person name="Sun H."/>
            <person name="Tritt A."/>
            <person name="Yoshinaga Y."/>
            <person name="Zwiers L.-H."/>
            <person name="Turgeon B."/>
            <person name="Goodwin S."/>
            <person name="Spatafora J."/>
            <person name="Crous P."/>
            <person name="Grigoriev I."/>
        </authorList>
    </citation>
    <scope>NUCLEOTIDE SEQUENCE</scope>
    <source>
        <strain evidence="2">CBS 113979</strain>
    </source>
</reference>
<evidence type="ECO:0000313" key="3">
    <source>
        <dbReference type="Proteomes" id="UP000800041"/>
    </source>
</evidence>
<evidence type="ECO:0000256" key="1">
    <source>
        <dbReference type="SAM" id="MobiDB-lite"/>
    </source>
</evidence>
<name>A0A6G1HHN7_9PEZI</name>
<feature type="compositionally biased region" description="Basic residues" evidence="1">
    <location>
        <begin position="453"/>
        <end position="469"/>
    </location>
</feature>
<organism evidence="2 3">
    <name type="scientific">Aulographum hederae CBS 113979</name>
    <dbReference type="NCBI Taxonomy" id="1176131"/>
    <lineage>
        <taxon>Eukaryota</taxon>
        <taxon>Fungi</taxon>
        <taxon>Dikarya</taxon>
        <taxon>Ascomycota</taxon>
        <taxon>Pezizomycotina</taxon>
        <taxon>Dothideomycetes</taxon>
        <taxon>Pleosporomycetidae</taxon>
        <taxon>Aulographales</taxon>
        <taxon>Aulographaceae</taxon>
    </lineage>
</organism>
<feature type="compositionally biased region" description="Basic and acidic residues" evidence="1">
    <location>
        <begin position="512"/>
        <end position="531"/>
    </location>
</feature>
<feature type="compositionally biased region" description="Low complexity" evidence="1">
    <location>
        <begin position="184"/>
        <end position="194"/>
    </location>
</feature>
<gene>
    <name evidence="2" type="ORF">K402DRAFT_416234</name>
</gene>
<feature type="region of interest" description="Disordered" evidence="1">
    <location>
        <begin position="388"/>
        <end position="484"/>
    </location>
</feature>
<sequence>MALLRQQVDFSIRGQNKEIEWLDSYDDLFDQLVETNPFHLGDESAERSSSDDLTNFFDVSASSSGSDQVEISPIPEVDARRAGRDDAWHSTLRLTEQNPASSVLQGARTSIYPDSCGRAAVSDPELFSLDRSFPQIEPPILRSTPVSPILSPLVLRPRRKLASILTNAAKRSTSSGINKAGQRSSLSPSMMSPPENRHGYQGTWAKRFEAASDRLTLQFSSDPSPVSPPPSAHIQQEELHHYGFSTPHPLDGGVSPLSTTFSHHQMTPLTSPTFNNVSRSTSYHQPQTSSFHQAQLNNIYSSLHTPPATQQIPTTPWGHDNPEALEFAFSTSPDFTHKAEGWWSPPSVTQASPTAAYHRASNNLVGLDGNGTSANELATHGLMIQCGPSGMDGFPESSSSIMQSTETGYSASSVAFPGQQNLDGMSPRRHHHRHGSPPQQMRSPSASPPPLIRQRRASSKGRTHHRRKSSTTNGGSNARPVSVGFVNFTPDDSRKILTGVAPSGSSKTKARREKEAAEKRRRMSEAAKKAILDVGGDPTAVEREIWAMPEH</sequence>
<dbReference type="EMBL" id="ML977137">
    <property type="protein sequence ID" value="KAF1992587.1"/>
    <property type="molecule type" value="Genomic_DNA"/>
</dbReference>
<evidence type="ECO:0000313" key="2">
    <source>
        <dbReference type="EMBL" id="KAF1992587.1"/>
    </source>
</evidence>
<dbReference type="AlphaFoldDB" id="A0A6G1HHN7"/>
<feature type="region of interest" description="Disordered" evidence="1">
    <location>
        <begin position="172"/>
        <end position="198"/>
    </location>
</feature>
<dbReference type="Proteomes" id="UP000800041">
    <property type="component" value="Unassembled WGS sequence"/>
</dbReference>
<proteinExistence type="predicted"/>
<dbReference type="OrthoDB" id="2575228at2759"/>
<feature type="compositionally biased region" description="Polar residues" evidence="1">
    <location>
        <begin position="396"/>
        <end position="423"/>
    </location>
</feature>
<accession>A0A6G1HHN7</accession>